<name>A0ABR0RHR4_9EURO</name>
<dbReference type="RefSeq" id="XP_064727818.1">
    <property type="nucleotide sequence ID" value="XM_064876511.1"/>
</dbReference>
<accession>A0ABR0RHR4</accession>
<dbReference type="CDD" id="cd01300">
    <property type="entry name" value="YtcJ_like"/>
    <property type="match status" value="1"/>
</dbReference>
<dbReference type="GeneID" id="90001559"/>
<dbReference type="PANTHER" id="PTHR22642:SF20">
    <property type="entry name" value="AMIDOHYDROLASE 3 DOMAIN-CONTAINING PROTEIN"/>
    <property type="match status" value="1"/>
</dbReference>
<dbReference type="InterPro" id="IPR011059">
    <property type="entry name" value="Metal-dep_hydrolase_composite"/>
</dbReference>
<protein>
    <recommendedName>
        <fullName evidence="1">Amidohydrolase 3 domain-containing protein</fullName>
    </recommendedName>
</protein>
<evidence type="ECO:0000313" key="3">
    <source>
        <dbReference type="Proteomes" id="UP001334248"/>
    </source>
</evidence>
<dbReference type="Gene3D" id="2.30.40.10">
    <property type="entry name" value="Urease, subunit C, domain 1"/>
    <property type="match status" value="1"/>
</dbReference>
<keyword evidence="3" id="KW-1185">Reference proteome</keyword>
<dbReference type="InterPro" id="IPR013108">
    <property type="entry name" value="Amidohydro_3"/>
</dbReference>
<dbReference type="Gene3D" id="3.20.20.140">
    <property type="entry name" value="Metal-dependent hydrolases"/>
    <property type="match status" value="1"/>
</dbReference>
<feature type="domain" description="Amidohydrolase 3" evidence="1">
    <location>
        <begin position="55"/>
        <end position="537"/>
    </location>
</feature>
<dbReference type="Gene3D" id="3.10.310.70">
    <property type="match status" value="1"/>
</dbReference>
<dbReference type="SUPFAM" id="SSF51338">
    <property type="entry name" value="Composite domain of metallo-dependent hydrolases"/>
    <property type="match status" value="1"/>
</dbReference>
<evidence type="ECO:0000313" key="2">
    <source>
        <dbReference type="EMBL" id="KAK5939728.1"/>
    </source>
</evidence>
<dbReference type="Pfam" id="PF07969">
    <property type="entry name" value="Amidohydro_3"/>
    <property type="match status" value="1"/>
</dbReference>
<dbReference type="InterPro" id="IPR032466">
    <property type="entry name" value="Metal_Hydrolase"/>
</dbReference>
<dbReference type="EMBL" id="JAVHJV010000010">
    <property type="protein sequence ID" value="KAK5939728.1"/>
    <property type="molecule type" value="Genomic_DNA"/>
</dbReference>
<proteinExistence type="predicted"/>
<comment type="caution">
    <text evidence="2">The sequence shown here is derived from an EMBL/GenBank/DDBJ whole genome shotgun (WGS) entry which is preliminary data.</text>
</comment>
<organism evidence="2 3">
    <name type="scientific">Knufia obscura</name>
    <dbReference type="NCBI Taxonomy" id="1635080"/>
    <lineage>
        <taxon>Eukaryota</taxon>
        <taxon>Fungi</taxon>
        <taxon>Dikarya</taxon>
        <taxon>Ascomycota</taxon>
        <taxon>Pezizomycotina</taxon>
        <taxon>Eurotiomycetes</taxon>
        <taxon>Chaetothyriomycetidae</taxon>
        <taxon>Chaetothyriales</taxon>
        <taxon>Trichomeriaceae</taxon>
        <taxon>Knufia</taxon>
    </lineage>
</organism>
<sequence>MASKHLFHNACVFTAKVDDLSTDTNCVLVEGDRIVHVGCANDDIVRRAKEVGVQEHDVGGRLISPGFIDGHMHVLLFGSAVQAINLEHCKNLDGIRRTIREGAAARPNDKRLLCQGWMHSMTDSKALATDLDDLDHRPIFIHSKDLHSAWCNTAALNEMNVADMPNPEGGEILRDATGKATGLMSEAAAIGFVWQHLARVVSREEKLSQIREAIRIYNAAGYTGIVEMASDEEIWSLLSELHLSEDPLTLRIAVHWLIKPSKTTAENIAQVDRAIELHKQYNLNTSPNFRIAGIKIIGDGVVDACTASLREPYSDPSTNVDPIWTYEQLLPVVQHADAAGLQCALHAIGDNTVAHAVKALSALGKGRDRRHRIEHLELTSPEDSRRLGEYGITASIQPVHADPAIFRAWPKLLGPERCKRAFAYREFAENGVPLAIGTDAPTAPHLPLRNLYTATTRRSAREEELMDTVNEHFKLGLGRALRAASAGTAHSCFADKQLGTLEKGKLADFVIMDLDWDAQNLLKGRVEETWFAGRRIYQRA</sequence>
<reference evidence="2 3" key="1">
    <citation type="journal article" date="2023" name="Res Sq">
        <title>Genomic and morphological characterization of Knufia obscura isolated from the Mars 2020 spacecraft assembly facility.</title>
        <authorList>
            <person name="Chander A.M."/>
            <person name="Teixeira M.M."/>
            <person name="Singh N.K."/>
            <person name="Williams M.P."/>
            <person name="Parker C.W."/>
            <person name="Leo P."/>
            <person name="Stajich J.E."/>
            <person name="Torok T."/>
            <person name="Tighe S."/>
            <person name="Mason C.E."/>
            <person name="Venkateswaran K."/>
        </authorList>
    </citation>
    <scope>NUCLEOTIDE SEQUENCE [LARGE SCALE GENOMIC DNA]</scope>
    <source>
        <strain evidence="2 3">CCFEE 5817</strain>
    </source>
</reference>
<evidence type="ECO:0000259" key="1">
    <source>
        <dbReference type="Pfam" id="PF07969"/>
    </source>
</evidence>
<gene>
    <name evidence="2" type="ORF">PMZ80_008110</name>
</gene>
<dbReference type="PANTHER" id="PTHR22642">
    <property type="entry name" value="IMIDAZOLONEPROPIONASE"/>
    <property type="match status" value="1"/>
</dbReference>
<dbReference type="InterPro" id="IPR033932">
    <property type="entry name" value="YtcJ-like"/>
</dbReference>
<dbReference type="Proteomes" id="UP001334248">
    <property type="component" value="Unassembled WGS sequence"/>
</dbReference>
<dbReference type="SUPFAM" id="SSF51556">
    <property type="entry name" value="Metallo-dependent hydrolases"/>
    <property type="match status" value="1"/>
</dbReference>